<comment type="caution">
    <text evidence="2">The sequence shown here is derived from an EMBL/GenBank/DDBJ whole genome shotgun (WGS) entry which is preliminary data.</text>
</comment>
<keyword evidence="3" id="KW-1185">Reference proteome</keyword>
<feature type="compositionally biased region" description="Acidic residues" evidence="1">
    <location>
        <begin position="284"/>
        <end position="295"/>
    </location>
</feature>
<reference evidence="2 3" key="1">
    <citation type="submission" date="2016-02" db="EMBL/GenBank/DDBJ databases">
        <title>Genome analysis of coral dinoflagellate symbionts highlights evolutionary adaptations to a symbiotic lifestyle.</title>
        <authorList>
            <person name="Aranda M."/>
            <person name="Li Y."/>
            <person name="Liew Y.J."/>
            <person name="Baumgarten S."/>
            <person name="Simakov O."/>
            <person name="Wilson M."/>
            <person name="Piel J."/>
            <person name="Ashoor H."/>
            <person name="Bougouffa S."/>
            <person name="Bajic V.B."/>
            <person name="Ryu T."/>
            <person name="Ravasi T."/>
            <person name="Bayer T."/>
            <person name="Micklem G."/>
            <person name="Kim H."/>
            <person name="Bhak J."/>
            <person name="Lajeunesse T.C."/>
            <person name="Voolstra C.R."/>
        </authorList>
    </citation>
    <scope>NUCLEOTIDE SEQUENCE [LARGE SCALE GENOMIC DNA]</scope>
    <source>
        <strain evidence="2 3">CCMP2467</strain>
    </source>
</reference>
<dbReference type="EMBL" id="LSRX01000154">
    <property type="protein sequence ID" value="OLQ06704.1"/>
    <property type="molecule type" value="Genomic_DNA"/>
</dbReference>
<feature type="region of interest" description="Disordered" evidence="1">
    <location>
        <begin position="277"/>
        <end position="334"/>
    </location>
</feature>
<dbReference type="Proteomes" id="UP000186817">
    <property type="component" value="Unassembled WGS sequence"/>
</dbReference>
<feature type="compositionally biased region" description="Basic and acidic residues" evidence="1">
    <location>
        <begin position="296"/>
        <end position="325"/>
    </location>
</feature>
<protein>
    <submittedName>
        <fullName evidence="2">Uncharacterized protein</fullName>
    </submittedName>
</protein>
<evidence type="ECO:0000256" key="1">
    <source>
        <dbReference type="SAM" id="MobiDB-lite"/>
    </source>
</evidence>
<name>A0A1Q9EGX4_SYMMI</name>
<gene>
    <name evidence="2" type="ORF">AK812_SmicGene9976</name>
</gene>
<accession>A0A1Q9EGX4</accession>
<dbReference type="AlphaFoldDB" id="A0A1Q9EGX4"/>
<evidence type="ECO:0000313" key="2">
    <source>
        <dbReference type="EMBL" id="OLQ06704.1"/>
    </source>
</evidence>
<proteinExistence type="predicted"/>
<evidence type="ECO:0000313" key="3">
    <source>
        <dbReference type="Proteomes" id="UP000186817"/>
    </source>
</evidence>
<sequence length="334" mass="36640">MKAALCLVAGQDWKVDEQWKAADLFADTLLGMVWLPLDKEACAALRAVTLPCCACCSCAAEEFVLVRPEAASGKRGLLDELACFVGTAAKVQRKVFQRQAKGLSTTDKVLFLWALAKCKVVHLALCRLIVRDLAVENCGNLQRDKVGLALWSLAVVWPSLPQSESWARLLASTLLAAQPWQLAPSYEVTNDAWAFTQLPPDLTSMMWPSLLSSASQITPSSLSQHELCNLMAGLSRCPKDVILCHDVFTSFAQEAATLACQPQNWKYMKAFVRNSEPRSRDAQAEDYEDEEEGEEAREAKEGSAHSHDETCSDPEAKCHCGEKASKSSQTKTLG</sequence>
<organism evidence="2 3">
    <name type="scientific">Symbiodinium microadriaticum</name>
    <name type="common">Dinoflagellate</name>
    <name type="synonym">Zooxanthella microadriatica</name>
    <dbReference type="NCBI Taxonomy" id="2951"/>
    <lineage>
        <taxon>Eukaryota</taxon>
        <taxon>Sar</taxon>
        <taxon>Alveolata</taxon>
        <taxon>Dinophyceae</taxon>
        <taxon>Suessiales</taxon>
        <taxon>Symbiodiniaceae</taxon>
        <taxon>Symbiodinium</taxon>
    </lineage>
</organism>